<dbReference type="Proteomes" id="UP001527925">
    <property type="component" value="Unassembled WGS sequence"/>
</dbReference>
<dbReference type="SFLD" id="SFLDS00019">
    <property type="entry name" value="Glutathione_Transferase_(cytos"/>
    <property type="match status" value="1"/>
</dbReference>
<dbReference type="SFLD" id="SFLDG00363">
    <property type="entry name" value="AMPS_(cytGST):_Alpha-__Mu-__Pi"/>
    <property type="match status" value="1"/>
</dbReference>
<dbReference type="PROSITE" id="PS50405">
    <property type="entry name" value="GST_CTER"/>
    <property type="match status" value="1"/>
</dbReference>
<organism evidence="3 4">
    <name type="scientific">Polyrhizophydium stewartii</name>
    <dbReference type="NCBI Taxonomy" id="2732419"/>
    <lineage>
        <taxon>Eukaryota</taxon>
        <taxon>Fungi</taxon>
        <taxon>Fungi incertae sedis</taxon>
        <taxon>Chytridiomycota</taxon>
        <taxon>Chytridiomycota incertae sedis</taxon>
        <taxon>Chytridiomycetes</taxon>
        <taxon>Rhizophydiales</taxon>
        <taxon>Rhizophydiales incertae sedis</taxon>
        <taxon>Polyrhizophydium</taxon>
    </lineage>
</organism>
<evidence type="ECO:0000259" key="2">
    <source>
        <dbReference type="PROSITE" id="PS50405"/>
    </source>
</evidence>
<dbReference type="SFLD" id="SFLDG01205">
    <property type="entry name" value="AMPS.1"/>
    <property type="match status" value="1"/>
</dbReference>
<evidence type="ECO:0000313" key="3">
    <source>
        <dbReference type="EMBL" id="KAL2916775.1"/>
    </source>
</evidence>
<evidence type="ECO:0008006" key="5">
    <source>
        <dbReference type="Google" id="ProtNLM"/>
    </source>
</evidence>
<dbReference type="PANTHER" id="PTHR11571:SF252">
    <property type="entry name" value="GLUTATHIONE S-TRANSFERASE"/>
    <property type="match status" value="1"/>
</dbReference>
<dbReference type="Gene3D" id="1.20.1050.10">
    <property type="match status" value="1"/>
</dbReference>
<dbReference type="InterPro" id="IPR036249">
    <property type="entry name" value="Thioredoxin-like_sf"/>
</dbReference>
<feature type="domain" description="GST N-terminal" evidence="1">
    <location>
        <begin position="5"/>
        <end position="83"/>
    </location>
</feature>
<evidence type="ECO:0000259" key="1">
    <source>
        <dbReference type="PROSITE" id="PS50404"/>
    </source>
</evidence>
<dbReference type="EMBL" id="JADGIZ020000014">
    <property type="protein sequence ID" value="KAL2916775.1"/>
    <property type="molecule type" value="Genomic_DNA"/>
</dbReference>
<dbReference type="CDD" id="cd03192">
    <property type="entry name" value="GST_C_Sigma_like"/>
    <property type="match status" value="1"/>
</dbReference>
<keyword evidence="4" id="KW-1185">Reference proteome</keyword>
<sequence>MTSHSSIKLTYFGIPGRADAIRLTFAVGGVLFENHIVSESEWAALKPSMPFGQVPLLTVDGTTQFAQSTTILRFAGQVAGLYPTDDLVKAALIDQLVMHIYDMISIYSHARLAEDDAVVAAIHKRLAENTFPRMLRELDALIARHSGGTWAVGESITIADLFMFSFFKTIREGVRKGMPTTLFDESPHILKSMDAVATHPRVVEWFATH</sequence>
<dbReference type="InterPro" id="IPR004046">
    <property type="entry name" value="GST_C"/>
</dbReference>
<reference evidence="3 4" key="1">
    <citation type="submission" date="2023-09" db="EMBL/GenBank/DDBJ databases">
        <title>Pangenome analysis of Batrachochytrium dendrobatidis and related Chytrids.</title>
        <authorList>
            <person name="Yacoub M.N."/>
            <person name="Stajich J.E."/>
            <person name="James T.Y."/>
        </authorList>
    </citation>
    <scope>NUCLEOTIDE SEQUENCE [LARGE SCALE GENOMIC DNA]</scope>
    <source>
        <strain evidence="3 4">JEL0888</strain>
    </source>
</reference>
<dbReference type="InterPro" id="IPR040079">
    <property type="entry name" value="Glutathione_S-Trfase"/>
</dbReference>
<feature type="domain" description="GST C-terminal" evidence="2">
    <location>
        <begin position="86"/>
        <end position="209"/>
    </location>
</feature>
<comment type="caution">
    <text evidence="3">The sequence shown here is derived from an EMBL/GenBank/DDBJ whole genome shotgun (WGS) entry which is preliminary data.</text>
</comment>
<accession>A0ABR4NB55</accession>
<dbReference type="InterPro" id="IPR010987">
    <property type="entry name" value="Glutathione-S-Trfase_C-like"/>
</dbReference>
<dbReference type="InterPro" id="IPR004045">
    <property type="entry name" value="Glutathione_S-Trfase_N"/>
</dbReference>
<dbReference type="PANTHER" id="PTHR11571">
    <property type="entry name" value="GLUTATHIONE S-TRANSFERASE"/>
    <property type="match status" value="1"/>
</dbReference>
<dbReference type="CDD" id="cd03039">
    <property type="entry name" value="GST_N_Sigma_like"/>
    <property type="match status" value="1"/>
</dbReference>
<dbReference type="Gene3D" id="3.40.30.10">
    <property type="entry name" value="Glutaredoxin"/>
    <property type="match status" value="1"/>
</dbReference>
<proteinExistence type="predicted"/>
<dbReference type="SUPFAM" id="SSF47616">
    <property type="entry name" value="GST C-terminal domain-like"/>
    <property type="match status" value="1"/>
</dbReference>
<protein>
    <recommendedName>
        <fullName evidence="5">Glutathione S-transferase</fullName>
    </recommendedName>
</protein>
<dbReference type="Pfam" id="PF14497">
    <property type="entry name" value="GST_C_3"/>
    <property type="match status" value="1"/>
</dbReference>
<gene>
    <name evidence="3" type="ORF">HK105_203554</name>
</gene>
<dbReference type="InterPro" id="IPR036282">
    <property type="entry name" value="Glutathione-S-Trfase_C_sf"/>
</dbReference>
<dbReference type="SUPFAM" id="SSF52833">
    <property type="entry name" value="Thioredoxin-like"/>
    <property type="match status" value="1"/>
</dbReference>
<dbReference type="PROSITE" id="PS50404">
    <property type="entry name" value="GST_NTER"/>
    <property type="match status" value="1"/>
</dbReference>
<name>A0ABR4NB55_9FUNG</name>
<dbReference type="InterPro" id="IPR050213">
    <property type="entry name" value="GST_superfamily"/>
</dbReference>
<evidence type="ECO:0000313" key="4">
    <source>
        <dbReference type="Proteomes" id="UP001527925"/>
    </source>
</evidence>